<dbReference type="RefSeq" id="WP_055265288.1">
    <property type="nucleotide sequence ID" value="NZ_CABIXQ010000009.1"/>
</dbReference>
<organism evidence="9 10">
    <name type="scientific">Clostridium disporicum</name>
    <dbReference type="NCBI Taxonomy" id="84024"/>
    <lineage>
        <taxon>Bacteria</taxon>
        <taxon>Bacillati</taxon>
        <taxon>Bacillota</taxon>
        <taxon>Clostridia</taxon>
        <taxon>Eubacteriales</taxon>
        <taxon>Clostridiaceae</taxon>
        <taxon>Clostridium</taxon>
    </lineage>
</organism>
<evidence type="ECO:0000256" key="3">
    <source>
        <dbReference type="ARBA" id="ARBA00022448"/>
    </source>
</evidence>
<name>A0A174EXN1_9CLOT</name>
<keyword evidence="7 8" id="KW-0472">Membrane</keyword>
<dbReference type="EMBL" id="CYZX01000009">
    <property type="protein sequence ID" value="CUO42067.1"/>
    <property type="molecule type" value="Genomic_DNA"/>
</dbReference>
<feature type="transmembrane region" description="Helical" evidence="8">
    <location>
        <begin position="300"/>
        <end position="318"/>
    </location>
</feature>
<evidence type="ECO:0000256" key="1">
    <source>
        <dbReference type="ARBA" id="ARBA00004141"/>
    </source>
</evidence>
<dbReference type="Proteomes" id="UP000095594">
    <property type="component" value="Unassembled WGS sequence"/>
</dbReference>
<evidence type="ECO:0000256" key="6">
    <source>
        <dbReference type="ARBA" id="ARBA00022989"/>
    </source>
</evidence>
<evidence type="ECO:0000313" key="10">
    <source>
        <dbReference type="Proteomes" id="UP000095594"/>
    </source>
</evidence>
<dbReference type="Pfam" id="PF03845">
    <property type="entry name" value="Spore_permease"/>
    <property type="match status" value="1"/>
</dbReference>
<proteinExistence type="inferred from homology"/>
<feature type="transmembrane region" description="Helical" evidence="8">
    <location>
        <begin position="36"/>
        <end position="56"/>
    </location>
</feature>
<evidence type="ECO:0000256" key="8">
    <source>
        <dbReference type="SAM" id="Phobius"/>
    </source>
</evidence>
<sequence length="359" mass="40955">MSKLSAKHFVLFIFGVTFISFKTYSSLFIAEGGRDTWIYTIIAYIVFLAFAMYLIYIMDSRKTYDLTQIFTLGLSKTLGNILLFIFSIGLFLAALESATVEANAIKTNFFIETPVWYILIFFLLPSFFIIGKKFTTLLIFVILTSGSLILNFINLSLVTEKYKHMKYILPVFGNGIGIELINTSLLIIGSLSAFVIALPFLKYLNKNNKLKKHSLIALAIVGFICIYSIIGTLATFGPLRASNIFYPEYVQSQLVQIGGFLEFGEFFFVFQTVIGMFVKYIIATCGIYLIYEKQIKSRKAFITIYSIAIFIFACFLSRNNYTLFNVLKYYQYINLVTFVLVPLIAFLSFQINVHKIAKK</sequence>
<reference evidence="9 10" key="1">
    <citation type="submission" date="2015-09" db="EMBL/GenBank/DDBJ databases">
        <authorList>
            <consortium name="Pathogen Informatics"/>
        </authorList>
    </citation>
    <scope>NUCLEOTIDE SEQUENCE [LARGE SCALE GENOMIC DNA]</scope>
    <source>
        <strain evidence="9 10">2789STDY5834856</strain>
    </source>
</reference>
<comment type="similarity">
    <text evidence="2">Belongs to the amino acid-polyamine-organocation (APC) superfamily. Spore germination protein (SGP) (TC 2.A.3.9) family.</text>
</comment>
<evidence type="ECO:0000256" key="2">
    <source>
        <dbReference type="ARBA" id="ARBA00007998"/>
    </source>
</evidence>
<accession>A0A174EXN1</accession>
<dbReference type="PANTHER" id="PTHR34975:SF2">
    <property type="entry name" value="SPORE GERMINATION PROTEIN A2"/>
    <property type="match status" value="1"/>
</dbReference>
<dbReference type="PANTHER" id="PTHR34975">
    <property type="entry name" value="SPORE GERMINATION PROTEIN A2"/>
    <property type="match status" value="1"/>
</dbReference>
<dbReference type="OrthoDB" id="2381188at2"/>
<dbReference type="GO" id="GO:0016020">
    <property type="term" value="C:membrane"/>
    <property type="evidence" value="ECO:0007669"/>
    <property type="project" value="UniProtKB-SubCell"/>
</dbReference>
<feature type="transmembrane region" description="Helical" evidence="8">
    <location>
        <begin position="138"/>
        <end position="158"/>
    </location>
</feature>
<feature type="transmembrane region" description="Helical" evidence="8">
    <location>
        <begin position="115"/>
        <end position="131"/>
    </location>
</feature>
<comment type="subcellular location">
    <subcellularLocation>
        <location evidence="1">Membrane</location>
        <topology evidence="1">Multi-pass membrane protein</topology>
    </subcellularLocation>
</comment>
<keyword evidence="6 8" id="KW-1133">Transmembrane helix</keyword>
<feature type="transmembrane region" description="Helical" evidence="8">
    <location>
        <begin position="9"/>
        <end position="30"/>
    </location>
</feature>
<feature type="transmembrane region" description="Helical" evidence="8">
    <location>
        <begin position="77"/>
        <end position="95"/>
    </location>
</feature>
<feature type="transmembrane region" description="Helical" evidence="8">
    <location>
        <begin position="213"/>
        <end position="236"/>
    </location>
</feature>
<feature type="transmembrane region" description="Helical" evidence="8">
    <location>
        <begin position="178"/>
        <end position="201"/>
    </location>
</feature>
<protein>
    <submittedName>
        <fullName evidence="9">Spore germination protein</fullName>
    </submittedName>
</protein>
<feature type="transmembrane region" description="Helical" evidence="8">
    <location>
        <begin position="330"/>
        <end position="349"/>
    </location>
</feature>
<evidence type="ECO:0000256" key="4">
    <source>
        <dbReference type="ARBA" id="ARBA00022544"/>
    </source>
</evidence>
<dbReference type="InterPro" id="IPR004761">
    <property type="entry name" value="Spore_GerAB"/>
</dbReference>
<dbReference type="NCBIfam" id="TIGR00912">
    <property type="entry name" value="2A0309"/>
    <property type="match status" value="1"/>
</dbReference>
<keyword evidence="5 8" id="KW-0812">Transmembrane</keyword>
<keyword evidence="3" id="KW-0813">Transport</keyword>
<gene>
    <name evidence="9" type="ORF">ERS852471_01529</name>
</gene>
<evidence type="ECO:0000256" key="7">
    <source>
        <dbReference type="ARBA" id="ARBA00023136"/>
    </source>
</evidence>
<evidence type="ECO:0000256" key="5">
    <source>
        <dbReference type="ARBA" id="ARBA00022692"/>
    </source>
</evidence>
<evidence type="ECO:0000313" key="9">
    <source>
        <dbReference type="EMBL" id="CUO42067.1"/>
    </source>
</evidence>
<dbReference type="GO" id="GO:0009847">
    <property type="term" value="P:spore germination"/>
    <property type="evidence" value="ECO:0007669"/>
    <property type="project" value="InterPro"/>
</dbReference>
<dbReference type="AlphaFoldDB" id="A0A174EXN1"/>
<keyword evidence="4" id="KW-0309">Germination</keyword>
<feature type="transmembrane region" description="Helical" evidence="8">
    <location>
        <begin position="266"/>
        <end position="291"/>
    </location>
</feature>